<organism evidence="2 3">
    <name type="scientific">Synaphobranchus kaupii</name>
    <name type="common">Kaup's arrowtooth eel</name>
    <dbReference type="NCBI Taxonomy" id="118154"/>
    <lineage>
        <taxon>Eukaryota</taxon>
        <taxon>Metazoa</taxon>
        <taxon>Chordata</taxon>
        <taxon>Craniata</taxon>
        <taxon>Vertebrata</taxon>
        <taxon>Euteleostomi</taxon>
        <taxon>Actinopterygii</taxon>
        <taxon>Neopterygii</taxon>
        <taxon>Teleostei</taxon>
        <taxon>Anguilliformes</taxon>
        <taxon>Synaphobranchidae</taxon>
        <taxon>Synaphobranchus</taxon>
    </lineage>
</organism>
<sequence>MVVTEVLPHLEAIYILPRLPTGIQKAPDPIGDRHSRHHAVPPIRAAASKPGHLELLQSTQFTTALWYMKHATAPHTAVASGERPLKYKWASGMNRAVLPSYWASRSYSLISGTFCSRQTHRHMRGGRSVGIIPNWNNPGSHPYGEEAGGDHRGPITHEL</sequence>
<evidence type="ECO:0000256" key="1">
    <source>
        <dbReference type="SAM" id="MobiDB-lite"/>
    </source>
</evidence>
<gene>
    <name evidence="2" type="ORF">SKAU_G00165790</name>
</gene>
<reference evidence="2" key="1">
    <citation type="journal article" date="2023" name="Science">
        <title>Genome structures resolve the early diversification of teleost fishes.</title>
        <authorList>
            <person name="Parey E."/>
            <person name="Louis A."/>
            <person name="Montfort J."/>
            <person name="Bouchez O."/>
            <person name="Roques C."/>
            <person name="Iampietro C."/>
            <person name="Lluch J."/>
            <person name="Castinel A."/>
            <person name="Donnadieu C."/>
            <person name="Desvignes T."/>
            <person name="Floi Bucao C."/>
            <person name="Jouanno E."/>
            <person name="Wen M."/>
            <person name="Mejri S."/>
            <person name="Dirks R."/>
            <person name="Jansen H."/>
            <person name="Henkel C."/>
            <person name="Chen W.J."/>
            <person name="Zahm M."/>
            <person name="Cabau C."/>
            <person name="Klopp C."/>
            <person name="Thompson A.W."/>
            <person name="Robinson-Rechavi M."/>
            <person name="Braasch I."/>
            <person name="Lecointre G."/>
            <person name="Bobe J."/>
            <person name="Postlethwait J.H."/>
            <person name="Berthelot C."/>
            <person name="Roest Crollius H."/>
            <person name="Guiguen Y."/>
        </authorList>
    </citation>
    <scope>NUCLEOTIDE SEQUENCE</scope>
    <source>
        <strain evidence="2">WJC10195</strain>
    </source>
</reference>
<proteinExistence type="predicted"/>
<evidence type="ECO:0000313" key="3">
    <source>
        <dbReference type="Proteomes" id="UP001152622"/>
    </source>
</evidence>
<dbReference type="AlphaFoldDB" id="A0A9Q1FJV6"/>
<comment type="caution">
    <text evidence="2">The sequence shown here is derived from an EMBL/GenBank/DDBJ whole genome shotgun (WGS) entry which is preliminary data.</text>
</comment>
<evidence type="ECO:0000313" key="2">
    <source>
        <dbReference type="EMBL" id="KAJ8360054.1"/>
    </source>
</evidence>
<feature type="region of interest" description="Disordered" evidence="1">
    <location>
        <begin position="131"/>
        <end position="159"/>
    </location>
</feature>
<keyword evidence="3" id="KW-1185">Reference proteome</keyword>
<protein>
    <submittedName>
        <fullName evidence="2">Uncharacterized protein</fullName>
    </submittedName>
</protein>
<feature type="compositionally biased region" description="Basic and acidic residues" evidence="1">
    <location>
        <begin position="148"/>
        <end position="159"/>
    </location>
</feature>
<dbReference type="EMBL" id="JAINUF010000005">
    <property type="protein sequence ID" value="KAJ8360054.1"/>
    <property type="molecule type" value="Genomic_DNA"/>
</dbReference>
<dbReference type="Proteomes" id="UP001152622">
    <property type="component" value="Chromosome 5"/>
</dbReference>
<accession>A0A9Q1FJV6</accession>
<name>A0A9Q1FJV6_SYNKA</name>